<keyword evidence="4 6" id="KW-1133">Transmembrane helix</keyword>
<evidence type="ECO:0000256" key="6">
    <source>
        <dbReference type="SAM" id="Phobius"/>
    </source>
</evidence>
<proteinExistence type="predicted"/>
<feature type="transmembrane region" description="Helical" evidence="6">
    <location>
        <begin position="9"/>
        <end position="31"/>
    </location>
</feature>
<feature type="transmembrane region" description="Helical" evidence="6">
    <location>
        <begin position="106"/>
        <end position="125"/>
    </location>
</feature>
<protein>
    <submittedName>
        <fullName evidence="7">DoxX family protein</fullName>
    </submittedName>
</protein>
<evidence type="ECO:0000256" key="4">
    <source>
        <dbReference type="ARBA" id="ARBA00022989"/>
    </source>
</evidence>
<dbReference type="InterPro" id="IPR032808">
    <property type="entry name" value="DoxX"/>
</dbReference>
<sequence length="128" mass="14104">MDSQSIGKLLLRVMVGGLLLFHGVDKVLHGITYIENAIKIEELPYYIAYGVYIGEVLAPIMLVIGWKSRWWASVVVINMTAAIYLTQLKTFLSLGAYGAWSWEVPIFYLVGALAIVFLGGGKYSVSGD</sequence>
<evidence type="ECO:0000313" key="7">
    <source>
        <dbReference type="EMBL" id="SFV58512.1"/>
    </source>
</evidence>
<dbReference type="EMBL" id="FPHC01000048">
    <property type="protein sequence ID" value="SFV58512.1"/>
    <property type="molecule type" value="Genomic_DNA"/>
</dbReference>
<keyword evidence="5 6" id="KW-0472">Membrane</keyword>
<evidence type="ECO:0000256" key="2">
    <source>
        <dbReference type="ARBA" id="ARBA00022475"/>
    </source>
</evidence>
<keyword evidence="2" id="KW-1003">Cell membrane</keyword>
<dbReference type="PANTHER" id="PTHR33452:SF1">
    <property type="entry name" value="INNER MEMBRANE PROTEIN YPHA-RELATED"/>
    <property type="match status" value="1"/>
</dbReference>
<name>A0A1W1BYJ1_9ZZZZ</name>
<dbReference type="Pfam" id="PF07681">
    <property type="entry name" value="DoxX"/>
    <property type="match status" value="1"/>
</dbReference>
<dbReference type="AlphaFoldDB" id="A0A1W1BYJ1"/>
<comment type="subcellular location">
    <subcellularLocation>
        <location evidence="1">Cell membrane</location>
        <topology evidence="1">Multi-pass membrane protein</topology>
    </subcellularLocation>
</comment>
<dbReference type="PANTHER" id="PTHR33452">
    <property type="entry name" value="OXIDOREDUCTASE CATD-RELATED"/>
    <property type="match status" value="1"/>
</dbReference>
<reference evidence="7" key="1">
    <citation type="submission" date="2016-10" db="EMBL/GenBank/DDBJ databases">
        <authorList>
            <person name="de Groot N.N."/>
        </authorList>
    </citation>
    <scope>NUCLEOTIDE SEQUENCE</scope>
</reference>
<gene>
    <name evidence="7" type="ORF">MNB_SV-6-1747</name>
</gene>
<dbReference type="InterPro" id="IPR051907">
    <property type="entry name" value="DoxX-like_oxidoreductase"/>
</dbReference>
<keyword evidence="3 6" id="KW-0812">Transmembrane</keyword>
<dbReference type="GO" id="GO:0005886">
    <property type="term" value="C:plasma membrane"/>
    <property type="evidence" value="ECO:0007669"/>
    <property type="project" value="UniProtKB-SubCell"/>
</dbReference>
<accession>A0A1W1BYJ1</accession>
<organism evidence="7">
    <name type="scientific">hydrothermal vent metagenome</name>
    <dbReference type="NCBI Taxonomy" id="652676"/>
    <lineage>
        <taxon>unclassified sequences</taxon>
        <taxon>metagenomes</taxon>
        <taxon>ecological metagenomes</taxon>
    </lineage>
</organism>
<feature type="transmembrane region" description="Helical" evidence="6">
    <location>
        <begin position="70"/>
        <end position="86"/>
    </location>
</feature>
<feature type="transmembrane region" description="Helical" evidence="6">
    <location>
        <begin position="43"/>
        <end position="63"/>
    </location>
</feature>
<evidence type="ECO:0000256" key="1">
    <source>
        <dbReference type="ARBA" id="ARBA00004651"/>
    </source>
</evidence>
<evidence type="ECO:0000256" key="5">
    <source>
        <dbReference type="ARBA" id="ARBA00023136"/>
    </source>
</evidence>
<evidence type="ECO:0000256" key="3">
    <source>
        <dbReference type="ARBA" id="ARBA00022692"/>
    </source>
</evidence>